<dbReference type="InterPro" id="IPR006655">
    <property type="entry name" value="Mopterin_OxRdtase_prok_CS"/>
</dbReference>
<dbReference type="GO" id="GO:0009061">
    <property type="term" value="P:anaerobic respiration"/>
    <property type="evidence" value="ECO:0007669"/>
    <property type="project" value="TreeGrafter"/>
</dbReference>
<comment type="cofactor">
    <cofactor evidence="6">
        <name>Mo-bis(molybdopterin guanine dinucleotide)</name>
        <dbReference type="ChEBI" id="CHEBI:60539"/>
    </cofactor>
    <text evidence="6">Binds 1 molybdenum-bis(molybdopterin guanine dinucleotide) (Mo-bis-MGD) cofactor per subunit.</text>
</comment>
<feature type="binding site" evidence="6">
    <location>
        <position position="364"/>
    </location>
    <ligand>
        <name>Mo-bis(molybdopterin guanine dinucleotide)</name>
        <dbReference type="ChEBI" id="CHEBI:60539"/>
    </ligand>
</feature>
<dbReference type="Gene3D" id="2.40.40.20">
    <property type="match status" value="1"/>
</dbReference>
<protein>
    <submittedName>
        <fullName evidence="10">Molybdopterin guanine dinucleotide-containing S/N-oxide reductase</fullName>
    </submittedName>
</protein>
<evidence type="ECO:0000259" key="7">
    <source>
        <dbReference type="Pfam" id="PF00384"/>
    </source>
</evidence>
<dbReference type="InterPro" id="IPR006657">
    <property type="entry name" value="MoPterin_dinucl-bd_dom"/>
</dbReference>
<dbReference type="AlphaFoldDB" id="A0A6L5WFA9"/>
<proteinExistence type="inferred from homology"/>
<dbReference type="GO" id="GO:0030288">
    <property type="term" value="C:outer membrane-bounded periplasmic space"/>
    <property type="evidence" value="ECO:0007669"/>
    <property type="project" value="TreeGrafter"/>
</dbReference>
<feature type="binding site" evidence="6">
    <location>
        <position position="550"/>
    </location>
    <ligand>
        <name>Mo-bis(molybdopterin guanine dinucleotide)</name>
        <dbReference type="ChEBI" id="CHEBI:60539"/>
    </ligand>
</feature>
<dbReference type="InterPro" id="IPR041460">
    <property type="entry name" value="Molybdopterin_N"/>
</dbReference>
<dbReference type="InterPro" id="IPR006658">
    <property type="entry name" value="BisC"/>
</dbReference>
<evidence type="ECO:0000256" key="4">
    <source>
        <dbReference type="ARBA" id="ARBA00022764"/>
    </source>
</evidence>
<feature type="binding site" evidence="6">
    <location>
        <position position="473"/>
    </location>
    <ligand>
        <name>Mo-bis(molybdopterin guanine dinucleotide)</name>
        <dbReference type="ChEBI" id="CHEBI:60539"/>
    </ligand>
</feature>
<evidence type="ECO:0000256" key="2">
    <source>
        <dbReference type="ARBA" id="ARBA00022505"/>
    </source>
</evidence>
<evidence type="ECO:0000256" key="1">
    <source>
        <dbReference type="ARBA" id="ARBA00010312"/>
    </source>
</evidence>
<evidence type="ECO:0000256" key="5">
    <source>
        <dbReference type="ARBA" id="ARBA00023002"/>
    </source>
</evidence>
<comment type="caution">
    <text evidence="10">The sequence shown here is derived from an EMBL/GenBank/DDBJ whole genome shotgun (WGS) entry which is preliminary data.</text>
</comment>
<feature type="domain" description="Molybdopterin oxidoreductase N-terminal" evidence="9">
    <location>
        <begin position="47"/>
        <end position="88"/>
    </location>
</feature>
<feature type="domain" description="Molybdopterin dinucleotide-binding" evidence="8">
    <location>
        <begin position="686"/>
        <end position="806"/>
    </location>
</feature>
<dbReference type="GO" id="GO:0009055">
    <property type="term" value="F:electron transfer activity"/>
    <property type="evidence" value="ECO:0007669"/>
    <property type="project" value="TreeGrafter"/>
</dbReference>
<evidence type="ECO:0000313" key="10">
    <source>
        <dbReference type="EMBL" id="MSN95690.1"/>
    </source>
</evidence>
<feature type="binding site" evidence="6">
    <location>
        <position position="477"/>
    </location>
    <ligand>
        <name>Mo-bis(molybdopterin guanine dinucleotide)</name>
        <dbReference type="ChEBI" id="CHEBI:60539"/>
    </ligand>
</feature>
<keyword evidence="11" id="KW-1185">Reference proteome</keyword>
<gene>
    <name evidence="10" type="ORF">F1B92_00495</name>
</gene>
<feature type="binding site" evidence="6">
    <location>
        <position position="786"/>
    </location>
    <ligand>
        <name>Mo-bis(molybdopterin guanine dinucleotide)</name>
        <dbReference type="ChEBI" id="CHEBI:60539"/>
    </ligand>
</feature>
<dbReference type="SUPFAM" id="SSF53706">
    <property type="entry name" value="Formate dehydrogenase/DMSO reductase, domains 1-3"/>
    <property type="match status" value="1"/>
</dbReference>
<dbReference type="FunFam" id="3.40.228.10:FF:000003">
    <property type="entry name" value="Biotin sulfoxide reductase 2"/>
    <property type="match status" value="1"/>
</dbReference>
<keyword evidence="5" id="KW-0560">Oxidoreductase</keyword>
<dbReference type="RefSeq" id="WP_154569961.1">
    <property type="nucleotide sequence ID" value="NZ_VWSJ01000001.1"/>
</dbReference>
<reference evidence="10 11" key="2">
    <citation type="submission" date="2020-03" db="EMBL/GenBank/DDBJ databases">
        <title>Campylobacter portucalensis sp. nov., a new species of Campylobacter isolated from the reproductive tract of bulls.</title>
        <authorList>
            <person name="Silva M.F."/>
            <person name="Pereira G."/>
            <person name="Carneiro C."/>
            <person name="Hemphill A."/>
            <person name="Mateus L."/>
            <person name="Lopes-Da-Costa L."/>
            <person name="Silva E."/>
        </authorList>
    </citation>
    <scope>NUCLEOTIDE SEQUENCE [LARGE SCALE GENOMIC DNA]</scope>
    <source>
        <strain evidence="10 11">FMV-PI01</strain>
    </source>
</reference>
<feature type="domain" description="Molybdopterin oxidoreductase" evidence="7">
    <location>
        <begin position="92"/>
        <end position="559"/>
    </location>
</feature>
<dbReference type="Gene3D" id="3.90.55.10">
    <property type="entry name" value="Dimethylsulfoxide Reductase, domain 3"/>
    <property type="match status" value="1"/>
</dbReference>
<evidence type="ECO:0000259" key="8">
    <source>
        <dbReference type="Pfam" id="PF01568"/>
    </source>
</evidence>
<dbReference type="GO" id="GO:0030151">
    <property type="term" value="F:molybdenum ion binding"/>
    <property type="evidence" value="ECO:0007669"/>
    <property type="project" value="TreeGrafter"/>
</dbReference>
<dbReference type="NCBIfam" id="TIGR00509">
    <property type="entry name" value="bisC_fam"/>
    <property type="match status" value="1"/>
</dbReference>
<feature type="binding site" evidence="6">
    <location>
        <position position="154"/>
    </location>
    <ligand>
        <name>Mo-bis(molybdopterin guanine dinucleotide)</name>
        <dbReference type="ChEBI" id="CHEBI:60539"/>
    </ligand>
</feature>
<reference evidence="10 11" key="1">
    <citation type="submission" date="2019-09" db="EMBL/GenBank/DDBJ databases">
        <authorList>
            <person name="Silva M."/>
            <person name="Pereira G."/>
            <person name="Lopes-Da-Costa L."/>
            <person name="Silva E."/>
        </authorList>
    </citation>
    <scope>NUCLEOTIDE SEQUENCE [LARGE SCALE GENOMIC DNA]</scope>
    <source>
        <strain evidence="10 11">FMV-PI01</strain>
    </source>
</reference>
<evidence type="ECO:0000313" key="11">
    <source>
        <dbReference type="Proteomes" id="UP000476338"/>
    </source>
</evidence>
<keyword evidence="2 6" id="KW-0500">Molybdenum</keyword>
<dbReference type="Gene3D" id="3.40.50.740">
    <property type="match status" value="1"/>
</dbReference>
<dbReference type="Gene3D" id="3.40.228.10">
    <property type="entry name" value="Dimethylsulfoxide Reductase, domain 2"/>
    <property type="match status" value="1"/>
</dbReference>
<dbReference type="SUPFAM" id="SSF50692">
    <property type="entry name" value="ADC-like"/>
    <property type="match status" value="1"/>
</dbReference>
<accession>A0A6L5WFA9</accession>
<dbReference type="InterPro" id="IPR050612">
    <property type="entry name" value="Prok_Mopterin_Oxidored"/>
</dbReference>
<dbReference type="Pfam" id="PF01568">
    <property type="entry name" value="Molydop_binding"/>
    <property type="match status" value="1"/>
</dbReference>
<sequence length="830" mass="93692">MSNLDLSRRKTLKTFGALAIMPLIMQTNLFAKSKVSFSVIKDGEILTAAHWGMLKLTIKDGLIVKSEPYQKTSNIKNPLQLHTQDLVYAKDRIKFPYVRKSYLENPDSPKPELRGADEWVRVSYDEAIKLIAKELKKTIKISGNESIFAGSYGWKSPGNMQNARILLHRFMNQIGGFTGSLGDYSTGASQIIMPHVLGSIEVYEQQTSWPLVLEHADVVVIWGANPYSTLKIAWTVSDENGFKYLEELKNSGKKIIFIDPIRNETCKFLDAKWISPRPNTDVALMLGMMYELYTSKKYDQNFLDTYTTGFDKFLPYLLGKTDNVAKTPKWAAKITKIDEKTIKNLAHTLFDNKTMIMSGWGMQRAHHGEQPHWALVTLCAMLGQIGLAGRGFGFSYHYSNGGTPSAKAGILGGINSGTSNGGTGQSWLQKSTNSAFPVARIADALLNPGKTIDHNGSKITYPKIDFIYWVGGNPLVHHQDTNTNLKAWRKPRTVVVNEIYWTPTARMADIVMPVTTIYERDDISMLGDYANLGITPMKKAIEKVEESRNDYEIFSDLAKEFGEDTYKKYTQDKSDLDWIREFYESARSQAIKMDLENLNGVVMKPFDEFWAENKPIFFTQTQEGYDFVRYADFREDPILAPLGTPSGLIEIYSETIEKMNYDDCKAHPMWFEPIEWLGMKEKPAKFHLISTHPENRLHSQLNNTALRNSYSINNREPIWINTKDAKVLGIKTGDLVRVFNKRGQILAGALVSDDVISGVVRLSEGAWYDPFDPLNLNTLDKNGSANVLTIDMPTSKLANGNISHTCLVNIEKFTGKAPELSIFKEPKMQN</sequence>
<dbReference type="CDD" id="cd02769">
    <property type="entry name" value="MopB_DMSOR-BSOR-TMAOR"/>
    <property type="match status" value="1"/>
</dbReference>
<dbReference type="PANTHER" id="PTHR43742:SF10">
    <property type="entry name" value="TRIMETHYLAMINE-N-OXIDE REDUCTASE 2"/>
    <property type="match status" value="1"/>
</dbReference>
<dbReference type="InterPro" id="IPR041954">
    <property type="entry name" value="CT_DMSOR/BSOR/TMAOR"/>
</dbReference>
<dbReference type="PANTHER" id="PTHR43742">
    <property type="entry name" value="TRIMETHYLAMINE-N-OXIDE REDUCTASE"/>
    <property type="match status" value="1"/>
</dbReference>
<comment type="similarity">
    <text evidence="1">Belongs to the prokaryotic molybdopterin-containing oxidoreductase family.</text>
</comment>
<name>A0A6L5WFA9_9BACT</name>
<dbReference type="GO" id="GO:0016491">
    <property type="term" value="F:oxidoreductase activity"/>
    <property type="evidence" value="ECO:0007669"/>
    <property type="project" value="UniProtKB-KW"/>
</dbReference>
<dbReference type="EMBL" id="VWSJ01000001">
    <property type="protein sequence ID" value="MSN95690.1"/>
    <property type="molecule type" value="Genomic_DNA"/>
</dbReference>
<evidence type="ECO:0000256" key="3">
    <source>
        <dbReference type="ARBA" id="ARBA00022723"/>
    </source>
</evidence>
<evidence type="ECO:0000259" key="9">
    <source>
        <dbReference type="Pfam" id="PF18364"/>
    </source>
</evidence>
<dbReference type="CDD" id="cd02793">
    <property type="entry name" value="MopB_CT_DMSOR-BSOR-TMAOR"/>
    <property type="match status" value="1"/>
</dbReference>
<dbReference type="Pfam" id="PF00384">
    <property type="entry name" value="Molybdopterin"/>
    <property type="match status" value="1"/>
</dbReference>
<dbReference type="Pfam" id="PF18364">
    <property type="entry name" value="Molybdopterin_N"/>
    <property type="match status" value="1"/>
</dbReference>
<dbReference type="PROSITE" id="PS00932">
    <property type="entry name" value="MOLYBDOPTERIN_PROK_3"/>
    <property type="match status" value="1"/>
</dbReference>
<dbReference type="Proteomes" id="UP000476338">
    <property type="component" value="Unassembled WGS sequence"/>
</dbReference>
<organism evidence="10 11">
    <name type="scientific">Campylobacter portucalensis</name>
    <dbReference type="NCBI Taxonomy" id="2608384"/>
    <lineage>
        <taxon>Bacteria</taxon>
        <taxon>Pseudomonadati</taxon>
        <taxon>Campylobacterota</taxon>
        <taxon>Epsilonproteobacteria</taxon>
        <taxon>Campylobacterales</taxon>
        <taxon>Campylobacteraceae</taxon>
        <taxon>Campylobacter</taxon>
    </lineage>
</organism>
<keyword evidence="3 6" id="KW-0479">Metal-binding</keyword>
<evidence type="ECO:0000256" key="6">
    <source>
        <dbReference type="PIRSR" id="PIRSR606658-1"/>
    </source>
</evidence>
<dbReference type="GO" id="GO:0043546">
    <property type="term" value="F:molybdopterin cofactor binding"/>
    <property type="evidence" value="ECO:0007669"/>
    <property type="project" value="InterPro"/>
</dbReference>
<dbReference type="FunFam" id="2.40.40.20:FF:000009">
    <property type="entry name" value="Biotin sulfoxide reductase 2"/>
    <property type="match status" value="1"/>
</dbReference>
<feature type="binding site" evidence="6">
    <location>
        <position position="520"/>
    </location>
    <ligand>
        <name>Mo-bis(molybdopterin guanine dinucleotide)</name>
        <dbReference type="ChEBI" id="CHEBI:60539"/>
    </ligand>
</feature>
<dbReference type="InterPro" id="IPR009010">
    <property type="entry name" value="Asp_de-COase-like_dom_sf"/>
</dbReference>
<dbReference type="InterPro" id="IPR006656">
    <property type="entry name" value="Mopterin_OxRdtase"/>
</dbReference>
<keyword evidence="4" id="KW-0574">Periplasm</keyword>